<name>A0ABW4X0Z4_9BACT</name>
<evidence type="ECO:0000313" key="1">
    <source>
        <dbReference type="EMBL" id="MFD2068242.1"/>
    </source>
</evidence>
<gene>
    <name evidence="1" type="ORF">ACFSKU_15220</name>
</gene>
<dbReference type="Gene3D" id="3.10.20.30">
    <property type="match status" value="1"/>
</dbReference>
<dbReference type="InterPro" id="IPR012675">
    <property type="entry name" value="Beta-grasp_dom_sf"/>
</dbReference>
<dbReference type="InterPro" id="IPR003749">
    <property type="entry name" value="ThiS/MoaD-like"/>
</dbReference>
<dbReference type="CDD" id="cd00754">
    <property type="entry name" value="Ubl_MoaD"/>
    <property type="match status" value="1"/>
</dbReference>
<comment type="caution">
    <text evidence="1">The sequence shown here is derived from an EMBL/GenBank/DDBJ whole genome shotgun (WGS) entry which is preliminary data.</text>
</comment>
<sequence>MKVQVFAALKDYFDKEFELKEDVDNVTELRQYLTELNTSAGNMLKTCRFAIDDEFVDQNYQLKENDTISVIPPSSGG</sequence>
<evidence type="ECO:0000313" key="2">
    <source>
        <dbReference type="Proteomes" id="UP001597369"/>
    </source>
</evidence>
<dbReference type="RefSeq" id="WP_229961637.1">
    <property type="nucleotide sequence ID" value="NZ_JAJJWI010000014.1"/>
</dbReference>
<dbReference type="Proteomes" id="UP001597369">
    <property type="component" value="Unassembled WGS sequence"/>
</dbReference>
<organism evidence="1 2">
    <name type="scientific">Pontibacter silvestris</name>
    <dbReference type="NCBI Taxonomy" id="2305183"/>
    <lineage>
        <taxon>Bacteria</taxon>
        <taxon>Pseudomonadati</taxon>
        <taxon>Bacteroidota</taxon>
        <taxon>Cytophagia</taxon>
        <taxon>Cytophagales</taxon>
        <taxon>Hymenobacteraceae</taxon>
        <taxon>Pontibacter</taxon>
    </lineage>
</organism>
<dbReference type="SUPFAM" id="SSF54285">
    <property type="entry name" value="MoaD/ThiS"/>
    <property type="match status" value="1"/>
</dbReference>
<protein>
    <submittedName>
        <fullName evidence="1">MoaD/ThiS family protein</fullName>
    </submittedName>
</protein>
<dbReference type="EMBL" id="JBHUHV010000052">
    <property type="protein sequence ID" value="MFD2068242.1"/>
    <property type="molecule type" value="Genomic_DNA"/>
</dbReference>
<keyword evidence="2" id="KW-1185">Reference proteome</keyword>
<accession>A0ABW4X0Z4</accession>
<dbReference type="InterPro" id="IPR016155">
    <property type="entry name" value="Mopterin_synth/thiamin_S_b"/>
</dbReference>
<reference evidence="2" key="1">
    <citation type="journal article" date="2019" name="Int. J. Syst. Evol. Microbiol.">
        <title>The Global Catalogue of Microorganisms (GCM) 10K type strain sequencing project: providing services to taxonomists for standard genome sequencing and annotation.</title>
        <authorList>
            <consortium name="The Broad Institute Genomics Platform"/>
            <consortium name="The Broad Institute Genome Sequencing Center for Infectious Disease"/>
            <person name="Wu L."/>
            <person name="Ma J."/>
        </authorList>
    </citation>
    <scope>NUCLEOTIDE SEQUENCE [LARGE SCALE GENOMIC DNA]</scope>
    <source>
        <strain evidence="2">JCM 16545</strain>
    </source>
</reference>
<dbReference type="Pfam" id="PF02597">
    <property type="entry name" value="ThiS"/>
    <property type="match status" value="1"/>
</dbReference>
<proteinExistence type="predicted"/>